<evidence type="ECO:0000313" key="2">
    <source>
        <dbReference type="EMBL" id="GBP91534.1"/>
    </source>
</evidence>
<feature type="chain" id="PRO_5020035743" evidence="1">
    <location>
        <begin position="19"/>
        <end position="229"/>
    </location>
</feature>
<accession>A0A4C1ZWW2</accession>
<evidence type="ECO:0000313" key="3">
    <source>
        <dbReference type="Proteomes" id="UP000299102"/>
    </source>
</evidence>
<dbReference type="AlphaFoldDB" id="A0A4C1ZWW2"/>
<dbReference type="Proteomes" id="UP000299102">
    <property type="component" value="Unassembled WGS sequence"/>
</dbReference>
<keyword evidence="1" id="KW-0732">Signal</keyword>
<keyword evidence="3" id="KW-1185">Reference proteome</keyword>
<gene>
    <name evidence="2" type="ORF">EVAR_67131_1</name>
</gene>
<comment type="caution">
    <text evidence="2">The sequence shown here is derived from an EMBL/GenBank/DDBJ whole genome shotgun (WGS) entry which is preliminary data.</text>
</comment>
<feature type="signal peptide" evidence="1">
    <location>
        <begin position="1"/>
        <end position="18"/>
    </location>
</feature>
<evidence type="ECO:0000256" key="1">
    <source>
        <dbReference type="SAM" id="SignalP"/>
    </source>
</evidence>
<organism evidence="2 3">
    <name type="scientific">Eumeta variegata</name>
    <name type="common">Bagworm moth</name>
    <name type="synonym">Eumeta japonica</name>
    <dbReference type="NCBI Taxonomy" id="151549"/>
    <lineage>
        <taxon>Eukaryota</taxon>
        <taxon>Metazoa</taxon>
        <taxon>Ecdysozoa</taxon>
        <taxon>Arthropoda</taxon>
        <taxon>Hexapoda</taxon>
        <taxon>Insecta</taxon>
        <taxon>Pterygota</taxon>
        <taxon>Neoptera</taxon>
        <taxon>Endopterygota</taxon>
        <taxon>Lepidoptera</taxon>
        <taxon>Glossata</taxon>
        <taxon>Ditrysia</taxon>
        <taxon>Tineoidea</taxon>
        <taxon>Psychidae</taxon>
        <taxon>Oiketicinae</taxon>
        <taxon>Eumeta</taxon>
    </lineage>
</organism>
<proteinExistence type="predicted"/>
<reference evidence="2 3" key="1">
    <citation type="journal article" date="2019" name="Commun. Biol.">
        <title>The bagworm genome reveals a unique fibroin gene that provides high tensile strength.</title>
        <authorList>
            <person name="Kono N."/>
            <person name="Nakamura H."/>
            <person name="Ohtoshi R."/>
            <person name="Tomita M."/>
            <person name="Numata K."/>
            <person name="Arakawa K."/>
        </authorList>
    </citation>
    <scope>NUCLEOTIDE SEQUENCE [LARGE SCALE GENOMIC DNA]</scope>
</reference>
<name>A0A4C1ZWW2_EUMVA</name>
<protein>
    <submittedName>
        <fullName evidence="2">Uncharacterized protein</fullName>
    </submittedName>
</protein>
<sequence length="229" mass="25044">MQFLRFRILSSILAHAHGGRTECRRPVPSARAPARGGAADATRAGFRIPTLYRCQVFGQSVWILKPACGRRRRDSPRGERASGAGRRLLDCNKVISGVQKTFSISSTGRKHKFSNVFPILHFDPILHSTLMPDAIAEYPGAVASGFRVASRRFVPAVASHIDHLNIASGSAERTGLNVFCLDTLLVSATDQEVSRKKAFLNGTPRDAAGAAKKFSLFERDRCGVDKLRN</sequence>
<dbReference type="EMBL" id="BGZK01002179">
    <property type="protein sequence ID" value="GBP91534.1"/>
    <property type="molecule type" value="Genomic_DNA"/>
</dbReference>